<protein>
    <submittedName>
        <fullName evidence="2 3">Cycloidea-like 9</fullName>
    </submittedName>
</protein>
<dbReference type="AlphaFoldDB" id="A0A084WTU8"/>
<accession>A0A084WTU8</accession>
<dbReference type="EnsemblMetazoa" id="ASIC021885-RA">
    <property type="protein sequence ID" value="ASIC021885-PA"/>
    <property type="gene ID" value="ASIC021885"/>
</dbReference>
<name>A0A084WTU8_ANOSI</name>
<evidence type="ECO:0000313" key="3">
    <source>
        <dbReference type="EnsemblMetazoa" id="ASIC021885-PA"/>
    </source>
</evidence>
<organism evidence="2">
    <name type="scientific">Anopheles sinensis</name>
    <name type="common">Mosquito</name>
    <dbReference type="NCBI Taxonomy" id="74873"/>
    <lineage>
        <taxon>Eukaryota</taxon>
        <taxon>Metazoa</taxon>
        <taxon>Ecdysozoa</taxon>
        <taxon>Arthropoda</taxon>
        <taxon>Hexapoda</taxon>
        <taxon>Insecta</taxon>
        <taxon>Pterygota</taxon>
        <taxon>Neoptera</taxon>
        <taxon>Endopterygota</taxon>
        <taxon>Diptera</taxon>
        <taxon>Nematocera</taxon>
        <taxon>Culicoidea</taxon>
        <taxon>Culicidae</taxon>
        <taxon>Anophelinae</taxon>
        <taxon>Anopheles</taxon>
    </lineage>
</organism>
<reference evidence="3" key="2">
    <citation type="submission" date="2020-05" db="UniProtKB">
        <authorList>
            <consortium name="EnsemblMetazoa"/>
        </authorList>
    </citation>
    <scope>IDENTIFICATION</scope>
</reference>
<gene>
    <name evidence="2" type="ORF">ZHAS_00021885</name>
</gene>
<feature type="region of interest" description="Disordered" evidence="1">
    <location>
        <begin position="1"/>
        <end position="32"/>
    </location>
</feature>
<evidence type="ECO:0000256" key="1">
    <source>
        <dbReference type="SAM" id="MobiDB-lite"/>
    </source>
</evidence>
<dbReference type="EMBL" id="ATLV01026916">
    <property type="status" value="NOT_ANNOTATED_CDS"/>
    <property type="molecule type" value="Genomic_DNA"/>
</dbReference>
<evidence type="ECO:0000313" key="2">
    <source>
        <dbReference type="EMBL" id="KFB53642.1"/>
    </source>
</evidence>
<keyword evidence="4" id="KW-1185">Reference proteome</keyword>
<reference evidence="2 4" key="1">
    <citation type="journal article" date="2014" name="BMC Genomics">
        <title>Genome sequence of Anopheles sinensis provides insight into genetics basis of mosquito competence for malaria parasites.</title>
        <authorList>
            <person name="Zhou D."/>
            <person name="Zhang D."/>
            <person name="Ding G."/>
            <person name="Shi L."/>
            <person name="Hou Q."/>
            <person name="Ye Y."/>
            <person name="Xu Y."/>
            <person name="Zhou H."/>
            <person name="Xiong C."/>
            <person name="Li S."/>
            <person name="Yu J."/>
            <person name="Hong S."/>
            <person name="Yu X."/>
            <person name="Zou P."/>
            <person name="Chen C."/>
            <person name="Chang X."/>
            <person name="Wang W."/>
            <person name="Lv Y."/>
            <person name="Sun Y."/>
            <person name="Ma L."/>
            <person name="Shen B."/>
            <person name="Zhu C."/>
        </authorList>
    </citation>
    <scope>NUCLEOTIDE SEQUENCE [LARGE SCALE GENOMIC DNA]</scope>
</reference>
<proteinExistence type="predicted"/>
<sequence length="117" mass="13208">MPKVEDTLSKEKSPKTRTEKPAKSRNATRTGAKQWSCCALRDPIVTEPTVCQHVAAGCIEPAQGTTRRTPNGRWQYVHSHTRQAPNNYSHADADPRVHLYVLSGTILESMAERRRRK</sequence>
<dbReference type="VEuPathDB" id="VectorBase:ASIC021885"/>
<dbReference type="EMBL" id="KE525420">
    <property type="protein sequence ID" value="KFB53642.1"/>
    <property type="molecule type" value="Genomic_DNA"/>
</dbReference>
<feature type="compositionally biased region" description="Basic and acidic residues" evidence="1">
    <location>
        <begin position="1"/>
        <end position="22"/>
    </location>
</feature>
<dbReference type="Proteomes" id="UP000030765">
    <property type="component" value="Unassembled WGS sequence"/>
</dbReference>
<evidence type="ECO:0000313" key="4">
    <source>
        <dbReference type="Proteomes" id="UP000030765"/>
    </source>
</evidence>